<dbReference type="InterPro" id="IPR036890">
    <property type="entry name" value="HATPase_C_sf"/>
</dbReference>
<organism evidence="3 4">
    <name type="scientific">Candidatus Ruthenibacterium merdavium</name>
    <dbReference type="NCBI Taxonomy" id="2838752"/>
    <lineage>
        <taxon>Bacteria</taxon>
        <taxon>Bacillati</taxon>
        <taxon>Bacillota</taxon>
        <taxon>Clostridia</taxon>
        <taxon>Eubacteriales</taxon>
        <taxon>Oscillospiraceae</taxon>
        <taxon>Ruthenibacterium</taxon>
    </lineage>
</organism>
<dbReference type="AlphaFoldDB" id="A0A9D2TII5"/>
<name>A0A9D2TII5_9FIRM</name>
<feature type="transmembrane region" description="Helical" evidence="1">
    <location>
        <begin position="7"/>
        <end position="27"/>
    </location>
</feature>
<feature type="transmembrane region" description="Helical" evidence="1">
    <location>
        <begin position="155"/>
        <end position="174"/>
    </location>
</feature>
<accession>A0A9D2TII5</accession>
<gene>
    <name evidence="3" type="ORF">H9698_02190</name>
</gene>
<comment type="caution">
    <text evidence="3">The sequence shown here is derived from an EMBL/GenBank/DDBJ whole genome shotgun (WGS) entry which is preliminary data.</text>
</comment>
<dbReference type="PANTHER" id="PTHR40448:SF1">
    <property type="entry name" value="TWO-COMPONENT SENSOR HISTIDINE KINASE"/>
    <property type="match status" value="1"/>
</dbReference>
<evidence type="ECO:0000256" key="1">
    <source>
        <dbReference type="SAM" id="Phobius"/>
    </source>
</evidence>
<sequence length="436" mass="50027">MEYAVDIVFHSLQYLAIIVFFDAFVLRKYQADSFWWRVAVFGAAFHVLSQVNNDFFKYFQALAMVLLLYVVLWVLYKGDPLYHLFLSCMTYTLFCAVDYLIIFFAQMFCLTDSFQQHYDRVTTQVFIRILSALSFAFFASLFHKPADEGKSIRKWTLVSLLFPLSSIFLLTFFYHAFGDAPTSEESLYGVIALCLIGVCNIAVLFSRDYLKKSIREHEMLVVLKERERTQKESITALSAAYRTQRKMTHDFQKHLSVLSGLLENGNARQASSYLSQLRRDSTERILLVDTHHAAIDAILNQKGMAAQQKKIDIRFEVNDLSGMKIKETDCTVVLGNLLDNAIEACEKLPECERWIQVSVIHTPAEGEEPGSLFLSVLNASPFVKISSGQIATTKQNASFHGFGLRNVRDILKKYQADYDFHYENGQFVFSVEWPEC</sequence>
<dbReference type="PANTHER" id="PTHR40448">
    <property type="entry name" value="TWO-COMPONENT SENSOR HISTIDINE KINASE"/>
    <property type="match status" value="1"/>
</dbReference>
<dbReference type="GO" id="GO:0042802">
    <property type="term" value="F:identical protein binding"/>
    <property type="evidence" value="ECO:0007669"/>
    <property type="project" value="TreeGrafter"/>
</dbReference>
<evidence type="ECO:0000313" key="3">
    <source>
        <dbReference type="EMBL" id="HJC71590.1"/>
    </source>
</evidence>
<keyword evidence="1" id="KW-0812">Transmembrane</keyword>
<keyword evidence="1" id="KW-1133">Transmembrane helix</keyword>
<reference evidence="3" key="2">
    <citation type="submission" date="2021-04" db="EMBL/GenBank/DDBJ databases">
        <authorList>
            <person name="Gilroy R."/>
        </authorList>
    </citation>
    <scope>NUCLEOTIDE SEQUENCE</scope>
    <source>
        <strain evidence="3">5933</strain>
    </source>
</reference>
<proteinExistence type="predicted"/>
<dbReference type="Pfam" id="PF14501">
    <property type="entry name" value="HATPase_c_5"/>
    <property type="match status" value="1"/>
</dbReference>
<feature type="transmembrane region" description="Helical" evidence="1">
    <location>
        <begin position="58"/>
        <end position="76"/>
    </location>
</feature>
<evidence type="ECO:0000259" key="2">
    <source>
        <dbReference type="Pfam" id="PF14501"/>
    </source>
</evidence>
<dbReference type="EMBL" id="DWWA01000013">
    <property type="protein sequence ID" value="HJC71590.1"/>
    <property type="molecule type" value="Genomic_DNA"/>
</dbReference>
<dbReference type="Proteomes" id="UP000823918">
    <property type="component" value="Unassembled WGS sequence"/>
</dbReference>
<reference evidence="3" key="1">
    <citation type="journal article" date="2021" name="PeerJ">
        <title>Extensive microbial diversity within the chicken gut microbiome revealed by metagenomics and culture.</title>
        <authorList>
            <person name="Gilroy R."/>
            <person name="Ravi A."/>
            <person name="Getino M."/>
            <person name="Pursley I."/>
            <person name="Horton D.L."/>
            <person name="Alikhan N.F."/>
            <person name="Baker D."/>
            <person name="Gharbi K."/>
            <person name="Hall N."/>
            <person name="Watson M."/>
            <person name="Adriaenssens E.M."/>
            <person name="Foster-Nyarko E."/>
            <person name="Jarju S."/>
            <person name="Secka A."/>
            <person name="Antonio M."/>
            <person name="Oren A."/>
            <person name="Chaudhuri R.R."/>
            <person name="La Ragione R."/>
            <person name="Hildebrand F."/>
            <person name="Pallen M.J."/>
        </authorList>
    </citation>
    <scope>NUCLEOTIDE SEQUENCE</scope>
    <source>
        <strain evidence="3">5933</strain>
    </source>
</reference>
<feature type="transmembrane region" description="Helical" evidence="1">
    <location>
        <begin position="186"/>
        <end position="205"/>
    </location>
</feature>
<feature type="transmembrane region" description="Helical" evidence="1">
    <location>
        <begin position="83"/>
        <end position="105"/>
    </location>
</feature>
<feature type="domain" description="Sensor histidine kinase NatK-like C-terminal" evidence="2">
    <location>
        <begin position="328"/>
        <end position="432"/>
    </location>
</feature>
<dbReference type="CDD" id="cd16935">
    <property type="entry name" value="HATPase_AgrC-ComD-like"/>
    <property type="match status" value="1"/>
</dbReference>
<keyword evidence="1" id="KW-0472">Membrane</keyword>
<protein>
    <submittedName>
        <fullName evidence="3">GHKL domain-containing protein</fullName>
    </submittedName>
</protein>
<dbReference type="Gene3D" id="3.30.565.10">
    <property type="entry name" value="Histidine kinase-like ATPase, C-terminal domain"/>
    <property type="match status" value="1"/>
</dbReference>
<dbReference type="SUPFAM" id="SSF55874">
    <property type="entry name" value="ATPase domain of HSP90 chaperone/DNA topoisomerase II/histidine kinase"/>
    <property type="match status" value="1"/>
</dbReference>
<evidence type="ECO:0000313" key="4">
    <source>
        <dbReference type="Proteomes" id="UP000823918"/>
    </source>
</evidence>
<dbReference type="InterPro" id="IPR032834">
    <property type="entry name" value="NatK-like_C"/>
</dbReference>
<feature type="transmembrane region" description="Helical" evidence="1">
    <location>
        <begin position="125"/>
        <end position="143"/>
    </location>
</feature>